<protein>
    <recommendedName>
        <fullName evidence="3">Testis expressed 49</fullName>
    </recommendedName>
</protein>
<evidence type="ECO:0008006" key="3">
    <source>
        <dbReference type="Google" id="ProtNLM"/>
    </source>
</evidence>
<dbReference type="PANTHER" id="PTHR35263">
    <property type="entry name" value="TESTIS-EXPRESSED PROTEIN 49"/>
    <property type="match status" value="1"/>
</dbReference>
<comment type="caution">
    <text evidence="1">The sequence shown here is derived from an EMBL/GenBank/DDBJ whole genome shotgun (WGS) entry which is preliminary data.</text>
</comment>
<reference evidence="1 2" key="1">
    <citation type="submission" date="2021-04" db="EMBL/GenBank/DDBJ databases">
        <authorList>
            <person name="De Guttry C."/>
            <person name="Zahm M."/>
            <person name="Klopp C."/>
            <person name="Cabau C."/>
            <person name="Louis A."/>
            <person name="Berthelot C."/>
            <person name="Parey E."/>
            <person name="Roest Crollius H."/>
            <person name="Montfort J."/>
            <person name="Robinson-Rechavi M."/>
            <person name="Bucao C."/>
            <person name="Bouchez O."/>
            <person name="Gislard M."/>
            <person name="Lluch J."/>
            <person name="Milhes M."/>
            <person name="Lampietro C."/>
            <person name="Lopez Roques C."/>
            <person name="Donnadieu C."/>
            <person name="Braasch I."/>
            <person name="Desvignes T."/>
            <person name="Postlethwait J."/>
            <person name="Bobe J."/>
            <person name="Wedekind C."/>
            <person name="Guiguen Y."/>
        </authorList>
    </citation>
    <scope>NUCLEOTIDE SEQUENCE [LARGE SCALE GENOMIC DNA]</scope>
    <source>
        <strain evidence="1">Cs_M1</strain>
        <tissue evidence="1">Blood</tissue>
    </source>
</reference>
<accession>A0AAN8QR78</accession>
<dbReference type="Proteomes" id="UP001356427">
    <property type="component" value="Unassembled WGS sequence"/>
</dbReference>
<dbReference type="EMBL" id="JAGTTL010000019">
    <property type="protein sequence ID" value="KAK6307788.1"/>
    <property type="molecule type" value="Genomic_DNA"/>
</dbReference>
<gene>
    <name evidence="1" type="ORF">J4Q44_G00210590</name>
</gene>
<organism evidence="1 2">
    <name type="scientific">Coregonus suidteri</name>
    <dbReference type="NCBI Taxonomy" id="861788"/>
    <lineage>
        <taxon>Eukaryota</taxon>
        <taxon>Metazoa</taxon>
        <taxon>Chordata</taxon>
        <taxon>Craniata</taxon>
        <taxon>Vertebrata</taxon>
        <taxon>Euteleostomi</taxon>
        <taxon>Actinopterygii</taxon>
        <taxon>Neopterygii</taxon>
        <taxon>Teleostei</taxon>
        <taxon>Protacanthopterygii</taxon>
        <taxon>Salmoniformes</taxon>
        <taxon>Salmonidae</taxon>
        <taxon>Coregoninae</taxon>
        <taxon>Coregonus</taxon>
    </lineage>
</organism>
<dbReference type="AlphaFoldDB" id="A0AAN8QR78"/>
<evidence type="ECO:0000313" key="1">
    <source>
        <dbReference type="EMBL" id="KAK6307788.1"/>
    </source>
</evidence>
<proteinExistence type="predicted"/>
<name>A0AAN8QR78_9TELE</name>
<dbReference type="PANTHER" id="PTHR35263:SF1">
    <property type="entry name" value="TESTIS-EXPRESSED PROTEIN 49"/>
    <property type="match status" value="1"/>
</dbReference>
<sequence>MAFFGITNLGYQNPIGDKMLVNPRASASHGGKSTPDSLAFTDDEVDLRSWAKQSRLPPIQVQRGPPKCTDTCSIYNQPPPFSPDIHQGSQERYREMLKRVQTPRSPNQLYSVPLTDSQQCGWWMPNGGQGNMQEPWTQVRRFPRKNSEMTKFVKEMSMTDREFSLF</sequence>
<dbReference type="InterPro" id="IPR038775">
    <property type="entry name" value="SPMIP11"/>
</dbReference>
<evidence type="ECO:0000313" key="2">
    <source>
        <dbReference type="Proteomes" id="UP001356427"/>
    </source>
</evidence>
<dbReference type="Pfam" id="PF22593">
    <property type="entry name" value="SPMIP11"/>
    <property type="match status" value="1"/>
</dbReference>
<keyword evidence="2" id="KW-1185">Reference proteome</keyword>